<comment type="subcellular location">
    <subcellularLocation>
        <location evidence="1">Nucleus</location>
    </subcellularLocation>
</comment>
<proteinExistence type="predicted"/>
<keyword evidence="5" id="KW-0539">Nucleus</keyword>
<evidence type="ECO:0000256" key="5">
    <source>
        <dbReference type="ARBA" id="ARBA00023242"/>
    </source>
</evidence>
<dbReference type="EMBL" id="JAVYJV010000012">
    <property type="protein sequence ID" value="KAK4357810.1"/>
    <property type="molecule type" value="Genomic_DNA"/>
</dbReference>
<dbReference type="GO" id="GO:0003677">
    <property type="term" value="F:DNA binding"/>
    <property type="evidence" value="ECO:0007669"/>
    <property type="project" value="UniProtKB-KW"/>
</dbReference>
<dbReference type="PROSITE" id="PS50066">
    <property type="entry name" value="MADS_BOX_2"/>
    <property type="match status" value="1"/>
</dbReference>
<dbReference type="InterPro" id="IPR002100">
    <property type="entry name" value="TF_MADSbox"/>
</dbReference>
<keyword evidence="8" id="KW-1185">Reference proteome</keyword>
<evidence type="ECO:0000313" key="7">
    <source>
        <dbReference type="EMBL" id="KAK4357810.1"/>
    </source>
</evidence>
<gene>
    <name evidence="7" type="ORF">RND71_023420</name>
</gene>
<name>A0AAE1RUC9_9SOLA</name>
<dbReference type="Gene3D" id="3.40.1810.10">
    <property type="entry name" value="Transcription factor, MADS-box"/>
    <property type="match status" value="1"/>
</dbReference>
<keyword evidence="4" id="KW-0804">Transcription</keyword>
<dbReference type="GO" id="GO:0046983">
    <property type="term" value="F:protein dimerization activity"/>
    <property type="evidence" value="ECO:0007669"/>
    <property type="project" value="InterPro"/>
</dbReference>
<evidence type="ECO:0000256" key="1">
    <source>
        <dbReference type="ARBA" id="ARBA00004123"/>
    </source>
</evidence>
<evidence type="ECO:0000259" key="6">
    <source>
        <dbReference type="PROSITE" id="PS50066"/>
    </source>
</evidence>
<keyword evidence="2" id="KW-0805">Transcription regulation</keyword>
<evidence type="ECO:0000256" key="2">
    <source>
        <dbReference type="ARBA" id="ARBA00023015"/>
    </source>
</evidence>
<reference evidence="7" key="1">
    <citation type="submission" date="2023-12" db="EMBL/GenBank/DDBJ databases">
        <title>Genome assembly of Anisodus tanguticus.</title>
        <authorList>
            <person name="Wang Y.-J."/>
        </authorList>
    </citation>
    <scope>NUCLEOTIDE SEQUENCE</scope>
    <source>
        <strain evidence="7">KB-2021</strain>
        <tissue evidence="7">Leaf</tissue>
    </source>
</reference>
<dbReference type="SUPFAM" id="SSF55455">
    <property type="entry name" value="SRF-like"/>
    <property type="match status" value="1"/>
</dbReference>
<dbReference type="AlphaFoldDB" id="A0AAE1RUC9"/>
<keyword evidence="3" id="KW-0238">DNA-binding</keyword>
<evidence type="ECO:0000256" key="3">
    <source>
        <dbReference type="ARBA" id="ARBA00023125"/>
    </source>
</evidence>
<feature type="domain" description="MADS-box" evidence="6">
    <location>
        <begin position="206"/>
        <end position="244"/>
    </location>
</feature>
<organism evidence="7 8">
    <name type="scientific">Anisodus tanguticus</name>
    <dbReference type="NCBI Taxonomy" id="243964"/>
    <lineage>
        <taxon>Eukaryota</taxon>
        <taxon>Viridiplantae</taxon>
        <taxon>Streptophyta</taxon>
        <taxon>Embryophyta</taxon>
        <taxon>Tracheophyta</taxon>
        <taxon>Spermatophyta</taxon>
        <taxon>Magnoliopsida</taxon>
        <taxon>eudicotyledons</taxon>
        <taxon>Gunneridae</taxon>
        <taxon>Pentapetalae</taxon>
        <taxon>asterids</taxon>
        <taxon>lamiids</taxon>
        <taxon>Solanales</taxon>
        <taxon>Solanaceae</taxon>
        <taxon>Solanoideae</taxon>
        <taxon>Hyoscyameae</taxon>
        <taxon>Anisodus</taxon>
    </lineage>
</organism>
<dbReference type="Proteomes" id="UP001291623">
    <property type="component" value="Unassembled WGS sequence"/>
</dbReference>
<dbReference type="GO" id="GO:0005634">
    <property type="term" value="C:nucleus"/>
    <property type="evidence" value="ECO:0007669"/>
    <property type="project" value="UniProtKB-SubCell"/>
</dbReference>
<dbReference type="InterPro" id="IPR036879">
    <property type="entry name" value="TF_MADSbox_sf"/>
</dbReference>
<sequence>MGKEILIECLQIFKPKCEKDGSREESYSRAGIYTGKLLKKVVDKPDPLQGKCIKHKYAKNSSKHRNRGNISWRISEIENGPGPELHVAHCSGDIHSDIPDIVLKLSLTNTRGDYLFDYYLLLPIFKELLEKLLSKTRAKRGATDSSLVREEFGVAITPMFSQKLFFWGLVISEVEILKIEFQEMTIFKDNNSGFSALLSVNCGMHLNDQGLRTEGVQMVRARQVTFSRRRRRLFKKAVELSTLCFLCYWQTLPPPGSTSYLLHENIDLT</sequence>
<protein>
    <recommendedName>
        <fullName evidence="6">MADS-box domain-containing protein</fullName>
    </recommendedName>
</protein>
<evidence type="ECO:0000256" key="4">
    <source>
        <dbReference type="ARBA" id="ARBA00023163"/>
    </source>
</evidence>
<comment type="caution">
    <text evidence="7">The sequence shown here is derived from an EMBL/GenBank/DDBJ whole genome shotgun (WGS) entry which is preliminary data.</text>
</comment>
<accession>A0AAE1RUC9</accession>
<dbReference type="Pfam" id="PF00319">
    <property type="entry name" value="SRF-TF"/>
    <property type="match status" value="1"/>
</dbReference>
<evidence type="ECO:0000313" key="8">
    <source>
        <dbReference type="Proteomes" id="UP001291623"/>
    </source>
</evidence>